<sequence length="406" mass="46844">MDDEINILNVRIHNITIIELLKRLGSEGGTVVTPNVDHLMKLQKDPEFYEIYKGSTYRVCDSKILIYASKFLGQPIKEKISGSDLFPAFYDYYKDNEEMTIFLMGAAEGVAKRAQEKINAKVGREMIIESYSPPFGFDKDEVECQRIVTRINESGATVLAIGVGAPKQEKWIAKYRNQLKNVKVFLAIGATIDFEAGEKKRSPQWMSDWGIEWLHRLFSEPGRMWKRYLIEDIPFFWLLLLQKLKLYNPPFSTRQEFVNWESPLLGQLLNKAGLLSTEQVDKILGLQRQQPQKRFGDFVVELGWLERETVDFFAEFLPELALSKHRHPLGHYLYKAKLLDEAQIDSILEQQNQLKLRFGEVAVMKGWVKQQTLDTVLDYLTEELNDGLTEELNHGLTEELNDTSAA</sequence>
<dbReference type="CDD" id="cd06533">
    <property type="entry name" value="Glyco_transf_WecG_TagA"/>
    <property type="match status" value="1"/>
</dbReference>
<proteinExistence type="predicted"/>
<dbReference type="InterPro" id="IPR037257">
    <property type="entry name" value="T2SS_E_N_sf"/>
</dbReference>
<keyword evidence="1" id="KW-0328">Glycosyltransferase</keyword>
<dbReference type="SUPFAM" id="SSF160246">
    <property type="entry name" value="EspE N-terminal domain-like"/>
    <property type="match status" value="2"/>
</dbReference>
<evidence type="ECO:0000256" key="2">
    <source>
        <dbReference type="ARBA" id="ARBA00022679"/>
    </source>
</evidence>
<dbReference type="AlphaFoldDB" id="A0A7Z9BZI1"/>
<accession>A0A7Z9BZI1</accession>
<evidence type="ECO:0000313" key="3">
    <source>
        <dbReference type="EMBL" id="VXD25659.1"/>
    </source>
</evidence>
<dbReference type="GO" id="GO:0016758">
    <property type="term" value="F:hexosyltransferase activity"/>
    <property type="evidence" value="ECO:0007669"/>
    <property type="project" value="TreeGrafter"/>
</dbReference>
<dbReference type="Proteomes" id="UP000182190">
    <property type="component" value="Unassembled WGS sequence"/>
</dbReference>
<comment type="caution">
    <text evidence="3">The sequence shown here is derived from an EMBL/GenBank/DDBJ whole genome shotgun (WGS) entry which is preliminary data.</text>
</comment>
<dbReference type="PANTHER" id="PTHR34136:SF1">
    <property type="entry name" value="UDP-N-ACETYL-D-MANNOSAMINURONIC ACID TRANSFERASE"/>
    <property type="match status" value="1"/>
</dbReference>
<dbReference type="InterPro" id="IPR004629">
    <property type="entry name" value="WecG_TagA_CpsF"/>
</dbReference>
<dbReference type="OrthoDB" id="9771846at2"/>
<dbReference type="NCBIfam" id="TIGR00696">
    <property type="entry name" value="wecG_tagA_cpsF"/>
    <property type="match status" value="1"/>
</dbReference>
<dbReference type="Pfam" id="PF03808">
    <property type="entry name" value="Glyco_tran_WecG"/>
    <property type="match status" value="1"/>
</dbReference>
<protein>
    <submittedName>
        <fullName evidence="3">UDP-N-acetyl-D-mannosaminuronic acid transferase</fullName>
    </submittedName>
</protein>
<dbReference type="PANTHER" id="PTHR34136">
    <property type="match status" value="1"/>
</dbReference>
<reference evidence="3" key="1">
    <citation type="submission" date="2019-10" db="EMBL/GenBank/DDBJ databases">
        <authorList>
            <consortium name="Genoscope - CEA"/>
            <person name="William W."/>
        </authorList>
    </citation>
    <scope>NUCLEOTIDE SEQUENCE [LARGE SCALE GENOMIC DNA]</scope>
    <source>
        <strain evidence="3">BBR_PRJEB10994</strain>
    </source>
</reference>
<name>A0A7Z9BZI1_9CYAN</name>
<keyword evidence="4" id="KW-1185">Reference proteome</keyword>
<organism evidence="3 4">
    <name type="scientific">Planktothrix paucivesiculata PCC 9631</name>
    <dbReference type="NCBI Taxonomy" id="671071"/>
    <lineage>
        <taxon>Bacteria</taxon>
        <taxon>Bacillati</taxon>
        <taxon>Cyanobacteriota</taxon>
        <taxon>Cyanophyceae</taxon>
        <taxon>Oscillatoriophycideae</taxon>
        <taxon>Oscillatoriales</taxon>
        <taxon>Microcoleaceae</taxon>
        <taxon>Planktothrix</taxon>
    </lineage>
</organism>
<dbReference type="RefSeq" id="WP_083622741.1">
    <property type="nucleotide sequence ID" value="NZ_LR735022.1"/>
</dbReference>
<evidence type="ECO:0000256" key="1">
    <source>
        <dbReference type="ARBA" id="ARBA00022676"/>
    </source>
</evidence>
<keyword evidence="2 3" id="KW-0808">Transferase</keyword>
<dbReference type="EMBL" id="CZCS02000242">
    <property type="protein sequence ID" value="VXD25659.1"/>
    <property type="molecule type" value="Genomic_DNA"/>
</dbReference>
<evidence type="ECO:0000313" key="4">
    <source>
        <dbReference type="Proteomes" id="UP000182190"/>
    </source>
</evidence>
<gene>
    <name evidence="3" type="ORF">PL9631_970020</name>
</gene>